<dbReference type="PANTHER" id="PTHR21386:SF0">
    <property type="entry name" value="PROTEIN INSCUTEABLE HOMOLOG"/>
    <property type="match status" value="1"/>
</dbReference>
<keyword evidence="4" id="KW-1185">Reference proteome</keyword>
<dbReference type="InterPro" id="IPR011989">
    <property type="entry name" value="ARM-like"/>
</dbReference>
<feature type="compositionally biased region" description="Polar residues" evidence="1">
    <location>
        <begin position="343"/>
        <end position="361"/>
    </location>
</feature>
<protein>
    <recommendedName>
        <fullName evidence="2">Protein inscuteable homologue C-terminal domain-containing protein</fullName>
    </recommendedName>
</protein>
<feature type="compositionally biased region" description="Polar residues" evidence="1">
    <location>
        <begin position="40"/>
        <end position="54"/>
    </location>
</feature>
<proteinExistence type="predicted"/>
<dbReference type="GO" id="GO:0045176">
    <property type="term" value="P:apical protein localization"/>
    <property type="evidence" value="ECO:0007669"/>
    <property type="project" value="TreeGrafter"/>
</dbReference>
<dbReference type="OrthoDB" id="5796379at2759"/>
<feature type="region of interest" description="Disordered" evidence="1">
    <location>
        <begin position="15"/>
        <end position="110"/>
    </location>
</feature>
<feature type="region of interest" description="Disordered" evidence="1">
    <location>
        <begin position="262"/>
        <end position="289"/>
    </location>
</feature>
<dbReference type="CDD" id="cd21966">
    <property type="entry name" value="INSC_LBD"/>
    <property type="match status" value="1"/>
</dbReference>
<dbReference type="InterPro" id="IPR045789">
    <property type="entry name" value="Insc_C"/>
</dbReference>
<dbReference type="InterPro" id="IPR016024">
    <property type="entry name" value="ARM-type_fold"/>
</dbReference>
<dbReference type="PANTHER" id="PTHR21386">
    <property type="entry name" value="INSCUTEABLE"/>
    <property type="match status" value="1"/>
</dbReference>
<sequence length="953" mass="104730">MGDFVRTRSKVWWGNFQNGYDEEEDDWEARREGGAACSASIASTDSDRGSSGSPESHRSQDSGFSDSDGSPPNVGGVAVARIPRVTLTRAGQRRKEEDDGLSPGTPVASKTVIMANESMVNDDDEARLESLKIRQENDSNNNTTPVKGRVMNQINKFEIMVTSFEDQPQSLALTVLDDGSDNTEQPTAEIPQVDVVHTKDVVEETNKSKDILSVEKVHDSPDDQSPTKLERDSLSLTDYEQSTDGSISRFGERFKTQVEVVDVGSPKEEEDRSVSRGGRSLPGSPMFRRDRMRKSVWGYHDDEPKCQSKSIKNDSLDDKLRSLHVYLTDAPFARSDSPPAAQLNRSLENTRISKSRMSPISHTRHPKAQNLNRSFGGSESLPYEINVEPLQTRLTPQTEEATVPDKPLDISSSSSTNEFSKYLGKYSSPNSSTWSIPGPPAHASTPKSPKTSCNKTPRSSRKSQKLNFDQGDEEGATACRPTSLEGDPPLNQWLKELKFMCDPECMTTLQSKSLSADLGQQMTVMAAVTTEAVRTLQKQTKLISTEFSKLYRQVDSGQLDHVGPLVQSLVGHINEFMQTCKTSKSEKQALTSACEKLKNLAFSSSLDRHKLTEETTVLGRTFTNCVDTLLYKQIKVLMTVLDDPNPPVVTLAALSSLTSLGLEGKHLSQLIARCGGGIRSLLTLCLDSRSVAAGGIDILTDILQDENRPETELTESVSVIVQITAPWIEDNHSVFGLTQQLTPLVSSLTRMVSNTADSTTLLLCAAALSHLTQLEPQSIWTMISNSTVGTLLLAIRRQGPYASVFLREQAAGLLANMAAVPEARTHLIEHRAVVALLCFLQVRHSPLQHVAEISAAERLQHKSAIALSRMCTDQEVAAQVVELQGVQRLVKLCREERERNNSDGVLVACLAALRKIVANCGSKSVEELNALELVEPRLLDSFLIYSSRQESYV</sequence>
<dbReference type="SMR" id="A0A482XIX3"/>
<feature type="domain" description="Protein inscuteable homologue C-terminal" evidence="2">
    <location>
        <begin position="693"/>
        <end position="953"/>
    </location>
</feature>
<evidence type="ECO:0000313" key="4">
    <source>
        <dbReference type="Proteomes" id="UP000291343"/>
    </source>
</evidence>
<gene>
    <name evidence="3" type="ORF">LSTR_LSTR006771</name>
</gene>
<organism evidence="3 4">
    <name type="scientific">Laodelphax striatellus</name>
    <name type="common">Small brown planthopper</name>
    <name type="synonym">Delphax striatella</name>
    <dbReference type="NCBI Taxonomy" id="195883"/>
    <lineage>
        <taxon>Eukaryota</taxon>
        <taxon>Metazoa</taxon>
        <taxon>Ecdysozoa</taxon>
        <taxon>Arthropoda</taxon>
        <taxon>Hexapoda</taxon>
        <taxon>Insecta</taxon>
        <taxon>Pterygota</taxon>
        <taxon>Neoptera</taxon>
        <taxon>Paraneoptera</taxon>
        <taxon>Hemiptera</taxon>
        <taxon>Auchenorrhyncha</taxon>
        <taxon>Fulgoroidea</taxon>
        <taxon>Delphacidae</taxon>
        <taxon>Criomorphinae</taxon>
        <taxon>Laodelphax</taxon>
    </lineage>
</organism>
<reference evidence="3 4" key="1">
    <citation type="journal article" date="2017" name="Gigascience">
        <title>Genome sequence of the small brown planthopper, Laodelphax striatellus.</title>
        <authorList>
            <person name="Zhu J."/>
            <person name="Jiang F."/>
            <person name="Wang X."/>
            <person name="Yang P."/>
            <person name="Bao Y."/>
            <person name="Zhao W."/>
            <person name="Wang W."/>
            <person name="Lu H."/>
            <person name="Wang Q."/>
            <person name="Cui N."/>
            <person name="Li J."/>
            <person name="Chen X."/>
            <person name="Luo L."/>
            <person name="Yu J."/>
            <person name="Kang L."/>
            <person name="Cui F."/>
        </authorList>
    </citation>
    <scope>NUCLEOTIDE SEQUENCE [LARGE SCALE GENOMIC DNA]</scope>
    <source>
        <strain evidence="3">Lst14</strain>
    </source>
</reference>
<feature type="compositionally biased region" description="Low complexity" evidence="1">
    <location>
        <begin position="61"/>
        <end position="70"/>
    </location>
</feature>
<feature type="region of interest" description="Disordered" evidence="1">
    <location>
        <begin position="205"/>
        <end position="243"/>
    </location>
</feature>
<dbReference type="GO" id="GO:0009786">
    <property type="term" value="P:regulation of asymmetric cell division"/>
    <property type="evidence" value="ECO:0007669"/>
    <property type="project" value="TreeGrafter"/>
</dbReference>
<dbReference type="Gene3D" id="1.25.10.10">
    <property type="entry name" value="Leucine-rich Repeat Variant"/>
    <property type="match status" value="1"/>
</dbReference>
<dbReference type="SUPFAM" id="SSF48371">
    <property type="entry name" value="ARM repeat"/>
    <property type="match status" value="1"/>
</dbReference>
<dbReference type="InterPro" id="IPR039921">
    <property type="entry name" value="Inscuteable"/>
</dbReference>
<dbReference type="InterPro" id="IPR038205">
    <property type="entry name" value="INSC_LBD_sf"/>
</dbReference>
<dbReference type="GO" id="GO:0008093">
    <property type="term" value="F:cytoskeletal anchor activity"/>
    <property type="evidence" value="ECO:0007669"/>
    <property type="project" value="TreeGrafter"/>
</dbReference>
<name>A0A482XIX3_LAOST</name>
<dbReference type="AlphaFoldDB" id="A0A482XIX3"/>
<evidence type="ECO:0000259" key="2">
    <source>
        <dbReference type="Pfam" id="PF19427"/>
    </source>
</evidence>
<feature type="compositionally biased region" description="Polar residues" evidence="1">
    <location>
        <begin position="445"/>
        <end position="457"/>
    </location>
</feature>
<dbReference type="GO" id="GO:0000132">
    <property type="term" value="P:establishment of mitotic spindle orientation"/>
    <property type="evidence" value="ECO:0007669"/>
    <property type="project" value="TreeGrafter"/>
</dbReference>
<feature type="compositionally biased region" description="Basic and acidic residues" evidence="1">
    <location>
        <begin position="265"/>
        <end position="274"/>
    </location>
</feature>
<accession>A0A482XIX3</accession>
<dbReference type="InParanoid" id="A0A482XIX3"/>
<dbReference type="STRING" id="195883.A0A482XIX3"/>
<dbReference type="Pfam" id="PF19427">
    <property type="entry name" value="Insc_C"/>
    <property type="match status" value="2"/>
</dbReference>
<feature type="region of interest" description="Disordered" evidence="1">
    <location>
        <begin position="429"/>
        <end position="487"/>
    </location>
</feature>
<feature type="region of interest" description="Disordered" evidence="1">
    <location>
        <begin position="393"/>
        <end position="416"/>
    </location>
</feature>
<feature type="compositionally biased region" description="Basic and acidic residues" evidence="1">
    <location>
        <begin position="205"/>
        <end position="221"/>
    </location>
</feature>
<dbReference type="GO" id="GO:0045179">
    <property type="term" value="C:apical cortex"/>
    <property type="evidence" value="ECO:0007669"/>
    <property type="project" value="TreeGrafter"/>
</dbReference>
<feature type="region of interest" description="Disordered" evidence="1">
    <location>
        <begin position="331"/>
        <end position="380"/>
    </location>
</feature>
<dbReference type="Proteomes" id="UP000291343">
    <property type="component" value="Unassembled WGS sequence"/>
</dbReference>
<dbReference type="EMBL" id="QKKF02007211">
    <property type="protein sequence ID" value="RZF46005.1"/>
    <property type="molecule type" value="Genomic_DNA"/>
</dbReference>
<feature type="compositionally biased region" description="Polar residues" evidence="1">
    <location>
        <begin position="234"/>
        <end position="243"/>
    </location>
</feature>
<evidence type="ECO:0000313" key="3">
    <source>
        <dbReference type="EMBL" id="RZF46005.1"/>
    </source>
</evidence>
<comment type="caution">
    <text evidence="3">The sequence shown here is derived from an EMBL/GenBank/DDBJ whole genome shotgun (WGS) entry which is preliminary data.</text>
</comment>
<evidence type="ECO:0000256" key="1">
    <source>
        <dbReference type="SAM" id="MobiDB-lite"/>
    </source>
</evidence>
<dbReference type="Gene3D" id="6.20.200.10">
    <property type="entry name" value="Inscuteable LGN-binding domain"/>
    <property type="match status" value="1"/>
</dbReference>
<feature type="domain" description="Protein inscuteable homologue C-terminal" evidence="2">
    <location>
        <begin position="583"/>
        <end position="686"/>
    </location>
</feature>
<dbReference type="GO" id="GO:0008356">
    <property type="term" value="P:asymmetric cell division"/>
    <property type="evidence" value="ECO:0007669"/>
    <property type="project" value="InterPro"/>
</dbReference>